<dbReference type="EMBL" id="GG745362">
    <property type="protein sequence ID" value="KNE69836.1"/>
    <property type="molecule type" value="Genomic_DNA"/>
</dbReference>
<sequence>MGRHHQKSATHAAPTVGHAPAANQAALKQKPQPVANQAATLKEQQAVTISTAAKLQSQQSIRPVASAQTLKQSAPVKQAAAARPQSAAQQPARPTSPPMPAGAQRAANAHPDDAFTSGAWLFDASVAPAWLATQLAARPARQQQSQPQKQQPKRQQPHMTAAKMQAELRMMHDQLNALQQKAHEYFRHPQQQKTRNAAPRPAQRPTSATQAKAGTPMQAQLRSMHELMQKLQQAATAKTQPQQQHTLTVIRPQRCTSAPKPSAQRKATSGQPMPIVSQRAANAYPDDGFTSGAWLFDASSAPAWLASQMPARVREHPVRPFSPTMQQAMKARQQTQTVATVRPQSAAPRVRCYAIRSFSLMMQKAMLARHQRQSVTACLQSVARPQPPVPRVRQFAVRPFSLTMQKSMLARQQRQKPAARPQPATTRTAPTQVQPNTCAAPTQARFTGPPMPVGAQRAANAHPDDGYTSGAWLFDISAAPTWMAPQLLAPVRSSSPQMKEVVKMREQLQAMQEHPEQFTQQPEHSNKRHRGLSSPRRSPSKYAKMACW</sequence>
<accession>A0A0L0T552</accession>
<feature type="compositionally biased region" description="Low complexity" evidence="1">
    <location>
        <begin position="410"/>
        <end position="432"/>
    </location>
</feature>
<keyword evidence="3" id="KW-1185">Reference proteome</keyword>
<reference evidence="3" key="2">
    <citation type="submission" date="2009-11" db="EMBL/GenBank/DDBJ databases">
        <title>The Genome Sequence of Allomyces macrogynus strain ATCC 38327.</title>
        <authorList>
            <consortium name="The Broad Institute Genome Sequencing Platform"/>
            <person name="Russ C."/>
            <person name="Cuomo C."/>
            <person name="Shea T."/>
            <person name="Young S.K."/>
            <person name="Zeng Q."/>
            <person name="Koehrsen M."/>
            <person name="Haas B."/>
            <person name="Borodovsky M."/>
            <person name="Guigo R."/>
            <person name="Alvarado L."/>
            <person name="Berlin A."/>
            <person name="Borenstein D."/>
            <person name="Chen Z."/>
            <person name="Engels R."/>
            <person name="Freedman E."/>
            <person name="Gellesch M."/>
            <person name="Goldberg J."/>
            <person name="Griggs A."/>
            <person name="Gujja S."/>
            <person name="Heiman D."/>
            <person name="Hepburn T."/>
            <person name="Howarth C."/>
            <person name="Jen D."/>
            <person name="Larson L."/>
            <person name="Lewis B."/>
            <person name="Mehta T."/>
            <person name="Park D."/>
            <person name="Pearson M."/>
            <person name="Roberts A."/>
            <person name="Saif S."/>
            <person name="Shenoy N."/>
            <person name="Sisk P."/>
            <person name="Stolte C."/>
            <person name="Sykes S."/>
            <person name="Walk T."/>
            <person name="White J."/>
            <person name="Yandava C."/>
            <person name="Burger G."/>
            <person name="Gray M.W."/>
            <person name="Holland P.W.H."/>
            <person name="King N."/>
            <person name="Lang F.B.F."/>
            <person name="Roger A.J."/>
            <person name="Ruiz-Trillo I."/>
            <person name="Lander E."/>
            <person name="Nusbaum C."/>
        </authorList>
    </citation>
    <scope>NUCLEOTIDE SEQUENCE [LARGE SCALE GENOMIC DNA]</scope>
    <source>
        <strain evidence="3">ATCC 38327</strain>
    </source>
</reference>
<feature type="region of interest" description="Disordered" evidence="1">
    <location>
        <begin position="1"/>
        <end position="39"/>
    </location>
</feature>
<feature type="compositionally biased region" description="Low complexity" evidence="1">
    <location>
        <begin position="78"/>
        <end position="93"/>
    </location>
</feature>
<evidence type="ECO:0000256" key="1">
    <source>
        <dbReference type="SAM" id="MobiDB-lite"/>
    </source>
</evidence>
<protein>
    <submittedName>
        <fullName evidence="2">Uncharacterized protein</fullName>
    </submittedName>
</protein>
<dbReference type="Proteomes" id="UP000054350">
    <property type="component" value="Unassembled WGS sequence"/>
</dbReference>
<dbReference type="OrthoDB" id="10380278at2759"/>
<feature type="region of interest" description="Disordered" evidence="1">
    <location>
        <begin position="136"/>
        <end position="161"/>
    </location>
</feature>
<evidence type="ECO:0000313" key="3">
    <source>
        <dbReference type="Proteomes" id="UP000054350"/>
    </source>
</evidence>
<feature type="region of interest" description="Disordered" evidence="1">
    <location>
        <begin position="230"/>
        <end position="274"/>
    </location>
</feature>
<feature type="region of interest" description="Disordered" evidence="1">
    <location>
        <begin position="506"/>
        <end position="548"/>
    </location>
</feature>
<feature type="region of interest" description="Disordered" evidence="1">
    <location>
        <begin position="408"/>
        <end position="447"/>
    </location>
</feature>
<dbReference type="AlphaFoldDB" id="A0A0L0T552"/>
<feature type="region of interest" description="Disordered" evidence="1">
    <location>
        <begin position="51"/>
        <end position="110"/>
    </location>
</feature>
<feature type="compositionally biased region" description="Polar residues" evidence="1">
    <location>
        <begin position="204"/>
        <end position="218"/>
    </location>
</feature>
<proteinExistence type="predicted"/>
<feature type="region of interest" description="Disordered" evidence="1">
    <location>
        <begin position="187"/>
        <end position="218"/>
    </location>
</feature>
<name>A0A0L0T552_ALLM3</name>
<evidence type="ECO:0000313" key="2">
    <source>
        <dbReference type="EMBL" id="KNE69836.1"/>
    </source>
</evidence>
<gene>
    <name evidence="2" type="ORF">AMAG_14367</name>
</gene>
<feature type="compositionally biased region" description="Polar residues" evidence="1">
    <location>
        <begin position="51"/>
        <end position="72"/>
    </location>
</feature>
<dbReference type="VEuPathDB" id="FungiDB:AMAG_14367"/>
<organism evidence="2 3">
    <name type="scientific">Allomyces macrogynus (strain ATCC 38327)</name>
    <name type="common">Allomyces javanicus var. macrogynus</name>
    <dbReference type="NCBI Taxonomy" id="578462"/>
    <lineage>
        <taxon>Eukaryota</taxon>
        <taxon>Fungi</taxon>
        <taxon>Fungi incertae sedis</taxon>
        <taxon>Blastocladiomycota</taxon>
        <taxon>Blastocladiomycetes</taxon>
        <taxon>Blastocladiales</taxon>
        <taxon>Blastocladiaceae</taxon>
        <taxon>Allomyces</taxon>
    </lineage>
</organism>
<reference evidence="2 3" key="1">
    <citation type="submission" date="2009-11" db="EMBL/GenBank/DDBJ databases">
        <title>Annotation of Allomyces macrogynus ATCC 38327.</title>
        <authorList>
            <consortium name="The Broad Institute Genome Sequencing Platform"/>
            <person name="Russ C."/>
            <person name="Cuomo C."/>
            <person name="Burger G."/>
            <person name="Gray M.W."/>
            <person name="Holland P.W.H."/>
            <person name="King N."/>
            <person name="Lang F.B.F."/>
            <person name="Roger A.J."/>
            <person name="Ruiz-Trillo I."/>
            <person name="Young S.K."/>
            <person name="Zeng Q."/>
            <person name="Gargeya S."/>
            <person name="Fitzgerald M."/>
            <person name="Haas B."/>
            <person name="Abouelleil A."/>
            <person name="Alvarado L."/>
            <person name="Arachchi H.M."/>
            <person name="Berlin A."/>
            <person name="Chapman S.B."/>
            <person name="Gearin G."/>
            <person name="Goldberg J."/>
            <person name="Griggs A."/>
            <person name="Gujja S."/>
            <person name="Hansen M."/>
            <person name="Heiman D."/>
            <person name="Howarth C."/>
            <person name="Larimer J."/>
            <person name="Lui A."/>
            <person name="MacDonald P.J.P."/>
            <person name="McCowen C."/>
            <person name="Montmayeur A."/>
            <person name="Murphy C."/>
            <person name="Neiman D."/>
            <person name="Pearson M."/>
            <person name="Priest M."/>
            <person name="Roberts A."/>
            <person name="Saif S."/>
            <person name="Shea T."/>
            <person name="Sisk P."/>
            <person name="Stolte C."/>
            <person name="Sykes S."/>
            <person name="Wortman J."/>
            <person name="Nusbaum C."/>
            <person name="Birren B."/>
        </authorList>
    </citation>
    <scope>NUCLEOTIDE SEQUENCE [LARGE SCALE GENOMIC DNA]</scope>
    <source>
        <strain evidence="2 3">ATCC 38327</strain>
    </source>
</reference>
<feature type="compositionally biased region" description="Low complexity" evidence="1">
    <location>
        <begin position="136"/>
        <end position="150"/>
    </location>
</feature>
<feature type="compositionally biased region" description="Low complexity" evidence="1">
    <location>
        <begin position="230"/>
        <end position="244"/>
    </location>
</feature>